<comment type="caution">
    <text evidence="2">The sequence shown here is derived from an EMBL/GenBank/DDBJ whole genome shotgun (WGS) entry which is preliminary data.</text>
</comment>
<keyword evidence="2" id="KW-0413">Isomerase</keyword>
<proteinExistence type="predicted"/>
<dbReference type="EMBL" id="BORT01000047">
    <property type="protein sequence ID" value="GIO51223.1"/>
    <property type="molecule type" value="Genomic_DNA"/>
</dbReference>
<organism evidence="2 3">
    <name type="scientific">Paenibacillus azoreducens</name>
    <dbReference type="NCBI Taxonomy" id="116718"/>
    <lineage>
        <taxon>Bacteria</taxon>
        <taxon>Bacillati</taxon>
        <taxon>Bacillota</taxon>
        <taxon>Bacilli</taxon>
        <taxon>Bacillales</taxon>
        <taxon>Paenibacillaceae</taxon>
        <taxon>Paenibacillus</taxon>
    </lineage>
</organism>
<dbReference type="InterPro" id="IPR036237">
    <property type="entry name" value="Xyl_isomerase-like_sf"/>
</dbReference>
<keyword evidence="3" id="KW-1185">Reference proteome</keyword>
<dbReference type="SUPFAM" id="SSF51658">
    <property type="entry name" value="Xylose isomerase-like"/>
    <property type="match status" value="1"/>
</dbReference>
<name>A0A920CWC0_9BACL</name>
<dbReference type="PANTHER" id="PTHR12110">
    <property type="entry name" value="HYDROXYPYRUVATE ISOMERASE"/>
    <property type="match status" value="1"/>
</dbReference>
<accession>A0A920CWC0</accession>
<dbReference type="InterPro" id="IPR013022">
    <property type="entry name" value="Xyl_isomerase-like_TIM-brl"/>
</dbReference>
<evidence type="ECO:0000259" key="1">
    <source>
        <dbReference type="Pfam" id="PF01261"/>
    </source>
</evidence>
<evidence type="ECO:0000313" key="3">
    <source>
        <dbReference type="Proteomes" id="UP000682811"/>
    </source>
</evidence>
<dbReference type="Proteomes" id="UP000682811">
    <property type="component" value="Unassembled WGS sequence"/>
</dbReference>
<reference evidence="2 3" key="1">
    <citation type="submission" date="2021-03" db="EMBL/GenBank/DDBJ databases">
        <title>Antimicrobial resistance genes in bacteria isolated from Japanese honey, and their potential for conferring macrolide and lincosamide resistance in the American foulbrood pathogen Paenibacillus larvae.</title>
        <authorList>
            <person name="Okamoto M."/>
            <person name="Kumagai M."/>
            <person name="Kanamori H."/>
            <person name="Takamatsu D."/>
        </authorList>
    </citation>
    <scope>NUCLEOTIDE SEQUENCE [LARGE SCALE GENOMIC DNA]</scope>
    <source>
        <strain evidence="2 3">J34TS1</strain>
    </source>
</reference>
<dbReference type="AlphaFoldDB" id="A0A920CWC0"/>
<dbReference type="GO" id="GO:0016853">
    <property type="term" value="F:isomerase activity"/>
    <property type="evidence" value="ECO:0007669"/>
    <property type="project" value="UniProtKB-KW"/>
</dbReference>
<sequence length="285" mass="31602">MKIGVSTYSLYRPIHEGKITVLEAIGKIAEMGGEHVEIVPVGYTLTDNPELVDQIVAKAKEVGIDISNYAIGANFALDSEDEVVKEIERVKKEVDIAARLGVKLMRHDVASRSDISIKQFNSEVGRLAEACRQIADYAAQYGITTSVENHGYYIQASDRVQTLVEAVDRSNFKTTLDVGNFMCVDEDPVIAVRKNLPYASIVHIKDFYLRPASQNPGEGWFTTAGGNYLRGAIAGHGDINLRESIRLIKESGYDGYLSIEFEGMEDAYQGTRIGLENVKRFWDEA</sequence>
<protein>
    <submittedName>
        <fullName evidence="2">Sugar phosphate isomerase</fullName>
    </submittedName>
</protein>
<dbReference type="Gene3D" id="3.20.20.150">
    <property type="entry name" value="Divalent-metal-dependent TIM barrel enzymes"/>
    <property type="match status" value="1"/>
</dbReference>
<gene>
    <name evidence="2" type="ORF">J34TS1_59880</name>
</gene>
<dbReference type="Pfam" id="PF01261">
    <property type="entry name" value="AP_endonuc_2"/>
    <property type="match status" value="1"/>
</dbReference>
<dbReference type="PANTHER" id="PTHR12110:SF53">
    <property type="entry name" value="BLR5974 PROTEIN"/>
    <property type="match status" value="1"/>
</dbReference>
<evidence type="ECO:0000313" key="2">
    <source>
        <dbReference type="EMBL" id="GIO51223.1"/>
    </source>
</evidence>
<dbReference type="RefSeq" id="WP_212981252.1">
    <property type="nucleotide sequence ID" value="NZ_AP025343.1"/>
</dbReference>
<feature type="domain" description="Xylose isomerase-like TIM barrel" evidence="1">
    <location>
        <begin position="27"/>
        <end position="275"/>
    </location>
</feature>
<dbReference type="InterPro" id="IPR050312">
    <property type="entry name" value="IolE/XylAMocC-like"/>
</dbReference>